<evidence type="ECO:0000313" key="2">
    <source>
        <dbReference type="Proteomes" id="UP001290101"/>
    </source>
</evidence>
<evidence type="ECO:0008006" key="3">
    <source>
        <dbReference type="Google" id="ProtNLM"/>
    </source>
</evidence>
<evidence type="ECO:0000313" key="1">
    <source>
        <dbReference type="EMBL" id="MDZ5488162.1"/>
    </source>
</evidence>
<comment type="caution">
    <text evidence="1">The sequence shown here is derived from an EMBL/GenBank/DDBJ whole genome shotgun (WGS) entry which is preliminary data.</text>
</comment>
<proteinExistence type="predicted"/>
<dbReference type="RefSeq" id="WP_161557993.1">
    <property type="nucleotide sequence ID" value="NZ_JAXOTQ010000002.1"/>
</dbReference>
<dbReference type="EMBL" id="JAXOTQ010000002">
    <property type="protein sequence ID" value="MDZ5488162.1"/>
    <property type="molecule type" value="Genomic_DNA"/>
</dbReference>
<dbReference type="Proteomes" id="UP001290101">
    <property type="component" value="Unassembled WGS sequence"/>
</dbReference>
<sequence length="45" mass="4615">MGAGPPVRVDFIGDSIADGGRERFGHALIAQARLRAVTPATGRPG</sequence>
<protein>
    <recommendedName>
        <fullName evidence="3">GDSL family lipase</fullName>
    </recommendedName>
</protein>
<gene>
    <name evidence="1" type="ORF">U2F25_01550</name>
</gene>
<keyword evidence="2" id="KW-1185">Reference proteome</keyword>
<accession>A0ABU5J6E6</accession>
<organism evidence="1 2">
    <name type="scientific">Micromonospora sicca</name>
    <dbReference type="NCBI Taxonomy" id="2202420"/>
    <lineage>
        <taxon>Bacteria</taxon>
        <taxon>Bacillati</taxon>
        <taxon>Actinomycetota</taxon>
        <taxon>Actinomycetes</taxon>
        <taxon>Micromonosporales</taxon>
        <taxon>Micromonosporaceae</taxon>
        <taxon>Micromonospora</taxon>
    </lineage>
</organism>
<reference evidence="1 2" key="1">
    <citation type="submission" date="2023-12" db="EMBL/GenBank/DDBJ databases">
        <title>Micromonospora sp. nov., isolated from Atacama Desert.</title>
        <authorList>
            <person name="Carro L."/>
            <person name="Golinska P."/>
            <person name="Klenk H.-P."/>
            <person name="Goodfellow M."/>
        </authorList>
    </citation>
    <scope>NUCLEOTIDE SEQUENCE [LARGE SCALE GENOMIC DNA]</scope>
    <source>
        <strain evidence="1 2">4G53</strain>
    </source>
</reference>
<name>A0ABU5J6E6_9ACTN</name>